<evidence type="ECO:0008006" key="4">
    <source>
        <dbReference type="Google" id="ProtNLM"/>
    </source>
</evidence>
<dbReference type="SUPFAM" id="SSF53474">
    <property type="entry name" value="alpha/beta-Hydrolases"/>
    <property type="match status" value="1"/>
</dbReference>
<keyword evidence="1" id="KW-0812">Transmembrane</keyword>
<dbReference type="OrthoDB" id="2017000at2759"/>
<evidence type="ECO:0000256" key="1">
    <source>
        <dbReference type="SAM" id="Phobius"/>
    </source>
</evidence>
<dbReference type="AlphaFoldDB" id="A0A250WSA4"/>
<comment type="caution">
    <text evidence="2">The sequence shown here is derived from an EMBL/GenBank/DDBJ whole genome shotgun (WGS) entry which is preliminary data.</text>
</comment>
<name>A0A250WSA4_9CHLO</name>
<dbReference type="InterPro" id="IPR029058">
    <property type="entry name" value="AB_hydrolase_fold"/>
</dbReference>
<feature type="transmembrane region" description="Helical" evidence="1">
    <location>
        <begin position="12"/>
        <end position="34"/>
    </location>
</feature>
<protein>
    <recommendedName>
        <fullName evidence="4">AB hydrolase-1 domain-containing protein</fullName>
    </recommendedName>
</protein>
<keyword evidence="1" id="KW-1133">Transmembrane helix</keyword>
<organism evidence="2 3">
    <name type="scientific">Chlamydomonas eustigma</name>
    <dbReference type="NCBI Taxonomy" id="1157962"/>
    <lineage>
        <taxon>Eukaryota</taxon>
        <taxon>Viridiplantae</taxon>
        <taxon>Chlorophyta</taxon>
        <taxon>core chlorophytes</taxon>
        <taxon>Chlorophyceae</taxon>
        <taxon>CS clade</taxon>
        <taxon>Chlamydomonadales</taxon>
        <taxon>Chlamydomonadaceae</taxon>
        <taxon>Chlamydomonas</taxon>
    </lineage>
</organism>
<dbReference type="Proteomes" id="UP000232323">
    <property type="component" value="Unassembled WGS sequence"/>
</dbReference>
<gene>
    <name evidence="2" type="ORF">CEUSTIGMA_g1168.t1</name>
</gene>
<dbReference type="EMBL" id="BEGY01000004">
    <property type="protein sequence ID" value="GAX73715.1"/>
    <property type="molecule type" value="Genomic_DNA"/>
</dbReference>
<reference evidence="2 3" key="1">
    <citation type="submission" date="2017-08" db="EMBL/GenBank/DDBJ databases">
        <title>Acidophilic green algal genome provides insights into adaptation to an acidic environment.</title>
        <authorList>
            <person name="Hirooka S."/>
            <person name="Hirose Y."/>
            <person name="Kanesaki Y."/>
            <person name="Higuchi S."/>
            <person name="Fujiwara T."/>
            <person name="Onuma R."/>
            <person name="Era A."/>
            <person name="Ohbayashi R."/>
            <person name="Uzuka A."/>
            <person name="Nozaki H."/>
            <person name="Yoshikawa H."/>
            <person name="Miyagishima S.Y."/>
        </authorList>
    </citation>
    <scope>NUCLEOTIDE SEQUENCE [LARGE SCALE GENOMIC DNA]</scope>
    <source>
        <strain evidence="2 3">NIES-2499</strain>
    </source>
</reference>
<dbReference type="PANTHER" id="PTHR37471:SF1">
    <property type="entry name" value="AB HYDROLASE-1 DOMAIN-CONTAINING PROTEIN"/>
    <property type="match status" value="1"/>
</dbReference>
<evidence type="ECO:0000313" key="2">
    <source>
        <dbReference type="EMBL" id="GAX73715.1"/>
    </source>
</evidence>
<keyword evidence="1" id="KW-0472">Membrane</keyword>
<keyword evidence="3" id="KW-1185">Reference proteome</keyword>
<accession>A0A250WSA4</accession>
<sequence>MQIWHLDFLSMVSVAVVVAITPFLPIQLSGALFLCEVAFGTVAAPWKYRQFSQKPGQGGDEDDEEGTWLKNGLEVLQKILDPSEAHANLIRSDGGKWFQGWWSGVSAPSCLGQQNVAEFLSYTIFGRRVTPCTTMAQSASQQFISALDLPIHQGNNPNASFIAHTEEPLVACYRPLTFYLLTEAVAGWGHLKLTRGQGHRLVTKTEVASYYMKDPIEVAPVDQAPIIFLHGIGLGLAPYTGFLKRVAEMNPSTILISVQYKHVSMRLTSRVPSVTEVADDVAEFLTSQGISSARIIAHSYGTLVASALTKRHPSLVLQGGLTLIDPVCFAMFLPHLVRKTLHFEAKQVPDSAASAAAVSAAVHEHSDGAELVGVKERRGLKKWLSLVKSLMKGLVVRELHCAAAMCRNFRWTDINLWMSELPLDSTIVLGGMDGMIPVAEVKQMLNSKAATMRGVKLIYSEEKAHGAFLLDPELQHKILVSSLPPYGLLEGVAIMSGKRHQASAEQNSLGEDDTQGGIKAALLSPSVDLVIKVSAQSKPLSSSMTSNVWEDTYELSEDKDAKIYAEALKGIEHWSSGVLSSESPPPLQLPYRRRLICPCSSVVHSPTNMVRSLYVGAPSAALPWKFVQSVGISASSASLAALCNKGYCWPSVLRVPESEMRGLCNRTMVCSTVTQRDQLADTTRLIMYRSCRQQSKMSSGPFPVIRSSGSKGCRGYGNSNPQSSTLKVRLPCVLRDAYPQQLCFDVLAGSPTLGRVSPRQVTTSTQALSDDLGAGGRTLHYLSRVAAAANRRSMMCLPSR</sequence>
<dbReference type="Gene3D" id="3.40.50.1820">
    <property type="entry name" value="alpha/beta hydrolase"/>
    <property type="match status" value="1"/>
</dbReference>
<evidence type="ECO:0000313" key="3">
    <source>
        <dbReference type="Proteomes" id="UP000232323"/>
    </source>
</evidence>
<proteinExistence type="predicted"/>
<dbReference type="PANTHER" id="PTHR37471">
    <property type="entry name" value="UNNAMED PRODUCT"/>
    <property type="match status" value="1"/>
</dbReference>